<dbReference type="GO" id="GO:0003700">
    <property type="term" value="F:DNA-binding transcription factor activity"/>
    <property type="evidence" value="ECO:0007669"/>
    <property type="project" value="TreeGrafter"/>
</dbReference>
<dbReference type="InterPro" id="IPR036271">
    <property type="entry name" value="Tet_transcr_reg_TetR-rel_C_sf"/>
</dbReference>
<keyword evidence="4" id="KW-0804">Transcription</keyword>
<feature type="DNA-binding region" description="H-T-H motif" evidence="5">
    <location>
        <begin position="37"/>
        <end position="56"/>
    </location>
</feature>
<dbReference type="InterPro" id="IPR039538">
    <property type="entry name" value="BetI_C"/>
</dbReference>
<evidence type="ECO:0000256" key="2">
    <source>
        <dbReference type="ARBA" id="ARBA00023015"/>
    </source>
</evidence>
<dbReference type="SUPFAM" id="SSF46689">
    <property type="entry name" value="Homeodomain-like"/>
    <property type="match status" value="1"/>
</dbReference>
<dbReference type="InterPro" id="IPR001647">
    <property type="entry name" value="HTH_TetR"/>
</dbReference>
<dbReference type="PROSITE" id="PS50977">
    <property type="entry name" value="HTH_TETR_2"/>
    <property type="match status" value="1"/>
</dbReference>
<dbReference type="AlphaFoldDB" id="A0A3T0N338"/>
<dbReference type="RefSeq" id="WP_127748970.1">
    <property type="nucleotide sequence ID" value="NZ_CP033219.1"/>
</dbReference>
<keyword evidence="3 5" id="KW-0238">DNA-binding</keyword>
<name>A0A3T0N338_9RHOB</name>
<protein>
    <submittedName>
        <fullName evidence="7">TetR family transcriptional regulator</fullName>
    </submittedName>
</protein>
<dbReference type="EMBL" id="CP033219">
    <property type="protein sequence ID" value="AZV78409.1"/>
    <property type="molecule type" value="Genomic_DNA"/>
</dbReference>
<dbReference type="Proteomes" id="UP000283063">
    <property type="component" value="Chromosome"/>
</dbReference>
<dbReference type="PANTHER" id="PTHR30055">
    <property type="entry name" value="HTH-TYPE TRANSCRIPTIONAL REGULATOR RUTR"/>
    <property type="match status" value="1"/>
</dbReference>
<reference evidence="7 8" key="1">
    <citation type="submission" date="2018-10" db="EMBL/GenBank/DDBJ databases">
        <title>Parasedimentitalea marina sp. nov., a psychrophilic bacterium isolated from deep seawater of the New Britain Trench.</title>
        <authorList>
            <person name="Cao J."/>
        </authorList>
    </citation>
    <scope>NUCLEOTIDE SEQUENCE [LARGE SCALE GENOMIC DNA]</scope>
    <source>
        <strain evidence="7 8">W43</strain>
    </source>
</reference>
<evidence type="ECO:0000256" key="4">
    <source>
        <dbReference type="ARBA" id="ARBA00023163"/>
    </source>
</evidence>
<keyword evidence="2" id="KW-0805">Transcription regulation</keyword>
<evidence type="ECO:0000259" key="6">
    <source>
        <dbReference type="PROSITE" id="PS50977"/>
    </source>
</evidence>
<evidence type="ECO:0000256" key="3">
    <source>
        <dbReference type="ARBA" id="ARBA00023125"/>
    </source>
</evidence>
<dbReference type="PROSITE" id="PS01081">
    <property type="entry name" value="HTH_TETR_1"/>
    <property type="match status" value="1"/>
</dbReference>
<dbReference type="Gene3D" id="1.10.357.10">
    <property type="entry name" value="Tetracycline Repressor, domain 2"/>
    <property type="match status" value="1"/>
</dbReference>
<evidence type="ECO:0000313" key="7">
    <source>
        <dbReference type="EMBL" id="AZV78409.1"/>
    </source>
</evidence>
<dbReference type="SUPFAM" id="SSF48498">
    <property type="entry name" value="Tetracyclin repressor-like, C-terminal domain"/>
    <property type="match status" value="1"/>
</dbReference>
<evidence type="ECO:0000256" key="1">
    <source>
        <dbReference type="ARBA" id="ARBA00022491"/>
    </source>
</evidence>
<evidence type="ECO:0000313" key="8">
    <source>
        <dbReference type="Proteomes" id="UP000283063"/>
    </source>
</evidence>
<dbReference type="Pfam" id="PF13977">
    <property type="entry name" value="TetR_C_6"/>
    <property type="match status" value="1"/>
</dbReference>
<dbReference type="OrthoDB" id="9809265at2"/>
<proteinExistence type="predicted"/>
<evidence type="ECO:0000256" key="5">
    <source>
        <dbReference type="PROSITE-ProRule" id="PRU00335"/>
    </source>
</evidence>
<dbReference type="InterPro" id="IPR023772">
    <property type="entry name" value="DNA-bd_HTH_TetR-type_CS"/>
</dbReference>
<dbReference type="PRINTS" id="PR00455">
    <property type="entry name" value="HTHTETR"/>
</dbReference>
<keyword evidence="8" id="KW-1185">Reference proteome</keyword>
<feature type="domain" description="HTH tetR-type" evidence="6">
    <location>
        <begin position="14"/>
        <end position="74"/>
    </location>
</feature>
<accession>A0A3T0N338</accession>
<dbReference type="KEGG" id="sedi:EBB79_11320"/>
<dbReference type="GO" id="GO:0000976">
    <property type="term" value="F:transcription cis-regulatory region binding"/>
    <property type="evidence" value="ECO:0007669"/>
    <property type="project" value="TreeGrafter"/>
</dbReference>
<dbReference type="InterPro" id="IPR009057">
    <property type="entry name" value="Homeodomain-like_sf"/>
</dbReference>
<sequence length="215" mass="23509">MSDERRKFKRESADQRKEALIVATLSLVAEGGVRGATVRAIAERANVTQGLIRHYFRSKEDLIIAAYDHHMTNMTDQTFAFAAAVDKSARDRLAALVNASLQPPVADPRAVALWASFLNKVQQDAQMKAMHERTYVYFRDQLQELIRAALEEAGQQTSPARLRHLATACNGVIDGLWMEGGALPDAFAPGELPGIGVEAVGAIIGLDLDQKAEQP</sequence>
<dbReference type="Pfam" id="PF00440">
    <property type="entry name" value="TetR_N"/>
    <property type="match status" value="1"/>
</dbReference>
<dbReference type="InterPro" id="IPR050109">
    <property type="entry name" value="HTH-type_TetR-like_transc_reg"/>
</dbReference>
<dbReference type="PANTHER" id="PTHR30055:SF228">
    <property type="entry name" value="TRANSCRIPTIONAL REGULATOR-RELATED"/>
    <property type="match status" value="1"/>
</dbReference>
<organism evidence="7 8">
    <name type="scientific">Parasedimentitalea marina</name>
    <dbReference type="NCBI Taxonomy" id="2483033"/>
    <lineage>
        <taxon>Bacteria</taxon>
        <taxon>Pseudomonadati</taxon>
        <taxon>Pseudomonadota</taxon>
        <taxon>Alphaproteobacteria</taxon>
        <taxon>Rhodobacterales</taxon>
        <taxon>Paracoccaceae</taxon>
        <taxon>Parasedimentitalea</taxon>
    </lineage>
</organism>
<gene>
    <name evidence="7" type="ORF">EBB79_11320</name>
</gene>
<keyword evidence="1" id="KW-0678">Repressor</keyword>